<dbReference type="PANTHER" id="PTHR43364">
    <property type="entry name" value="NADH-SPECIFIC METHYLGLYOXAL REDUCTASE-RELATED"/>
    <property type="match status" value="1"/>
</dbReference>
<feature type="domain" description="NADP-dependent oxidoreductase" evidence="1">
    <location>
        <begin position="4"/>
        <end position="307"/>
    </location>
</feature>
<dbReference type="EMBL" id="JACBZH010000001">
    <property type="protein sequence ID" value="NYH92251.1"/>
    <property type="molecule type" value="Genomic_DNA"/>
</dbReference>
<reference evidence="2 3" key="1">
    <citation type="submission" date="2020-07" db="EMBL/GenBank/DDBJ databases">
        <title>Sequencing the genomes of 1000 actinobacteria strains.</title>
        <authorList>
            <person name="Klenk H.-P."/>
        </authorList>
    </citation>
    <scope>NUCLEOTIDE SEQUENCE [LARGE SCALE GENOMIC DNA]</scope>
    <source>
        <strain evidence="2 3">DSM 18448</strain>
    </source>
</reference>
<evidence type="ECO:0000313" key="3">
    <source>
        <dbReference type="Proteomes" id="UP000579605"/>
    </source>
</evidence>
<dbReference type="Gene3D" id="3.20.20.100">
    <property type="entry name" value="NADP-dependent oxidoreductase domain"/>
    <property type="match status" value="1"/>
</dbReference>
<evidence type="ECO:0000313" key="2">
    <source>
        <dbReference type="EMBL" id="NYH92251.1"/>
    </source>
</evidence>
<proteinExistence type="predicted"/>
<dbReference type="RefSeq" id="WP_179789699.1">
    <property type="nucleotide sequence ID" value="NZ_BAAARR010000005.1"/>
</dbReference>
<keyword evidence="3" id="KW-1185">Reference proteome</keyword>
<organism evidence="2 3">
    <name type="scientific">Actinopolymorpha rutila</name>
    <dbReference type="NCBI Taxonomy" id="446787"/>
    <lineage>
        <taxon>Bacteria</taxon>
        <taxon>Bacillati</taxon>
        <taxon>Actinomycetota</taxon>
        <taxon>Actinomycetes</taxon>
        <taxon>Propionibacteriales</taxon>
        <taxon>Actinopolymorphaceae</taxon>
        <taxon>Actinopolymorpha</taxon>
    </lineage>
</organism>
<comment type="caution">
    <text evidence="2">The sequence shown here is derived from an EMBL/GenBank/DDBJ whole genome shotgun (WGS) entry which is preliminary data.</text>
</comment>
<dbReference type="InterPro" id="IPR050523">
    <property type="entry name" value="AKR_Detox_Biosynth"/>
</dbReference>
<sequence length="309" mass="33770">MHNLVLGAMYFGTRTDEATSRQILDHFVDAGGTMIDTSNNYSFWEDPSGFGGQSEAVLGRWLAGHPGLREQLYISTKVGAQPLAPGGFPDNLEGLSPRAINESVQASLQRLGTDRIDLYWAHVEDRSVPLKDMMAAFGSLVENDTVGRVGCSNWPIWRVEQARQAARGWQGFTALQLMHSYLQPRPGAQVSWQPARFGCVTDQTLDYVDAQQLEVWAYSPLLKGGYTHPDRLGDAYDHEGNDRRLAGLDRVAAELDASRNQVVLAWLSGGEAPITPIVGVSTVAQLDEILEATKLTLSSDQRAGLDATA</sequence>
<evidence type="ECO:0000259" key="1">
    <source>
        <dbReference type="Pfam" id="PF00248"/>
    </source>
</evidence>
<name>A0A852ZGF9_9ACTN</name>
<dbReference type="InterPro" id="IPR023210">
    <property type="entry name" value="NADP_OxRdtase_dom"/>
</dbReference>
<dbReference type="Pfam" id="PF00248">
    <property type="entry name" value="Aldo_ket_red"/>
    <property type="match status" value="1"/>
</dbReference>
<dbReference type="InterPro" id="IPR036812">
    <property type="entry name" value="NAD(P)_OxRdtase_dom_sf"/>
</dbReference>
<gene>
    <name evidence="2" type="ORF">F4554_004889</name>
</gene>
<dbReference type="SUPFAM" id="SSF51430">
    <property type="entry name" value="NAD(P)-linked oxidoreductase"/>
    <property type="match status" value="1"/>
</dbReference>
<dbReference type="AlphaFoldDB" id="A0A852ZGF9"/>
<dbReference type="GO" id="GO:0005829">
    <property type="term" value="C:cytosol"/>
    <property type="evidence" value="ECO:0007669"/>
    <property type="project" value="TreeGrafter"/>
</dbReference>
<accession>A0A852ZGF9</accession>
<dbReference type="Proteomes" id="UP000579605">
    <property type="component" value="Unassembled WGS sequence"/>
</dbReference>
<protein>
    <submittedName>
        <fullName evidence="2">Aryl-alcohol dehydrogenase-like predicted oxidoreductase</fullName>
    </submittedName>
</protein>
<dbReference type="PANTHER" id="PTHR43364:SF6">
    <property type="entry name" value="OXIDOREDUCTASE-RELATED"/>
    <property type="match status" value="1"/>
</dbReference>